<protein>
    <submittedName>
        <fullName evidence="2">Uncharacterized protein</fullName>
    </submittedName>
</protein>
<evidence type="ECO:0000256" key="1">
    <source>
        <dbReference type="SAM" id="SignalP"/>
    </source>
</evidence>
<organism evidence="2 3">
    <name type="scientific">Tetraparma gracilis</name>
    <dbReference type="NCBI Taxonomy" id="2962635"/>
    <lineage>
        <taxon>Eukaryota</taxon>
        <taxon>Sar</taxon>
        <taxon>Stramenopiles</taxon>
        <taxon>Ochrophyta</taxon>
        <taxon>Bolidophyceae</taxon>
        <taxon>Parmales</taxon>
        <taxon>Triparmaceae</taxon>
        <taxon>Tetraparma</taxon>
    </lineage>
</organism>
<feature type="chain" id="PRO_5046537634" evidence="1">
    <location>
        <begin position="16"/>
        <end position="208"/>
    </location>
</feature>
<name>A0ABQ6N849_9STRA</name>
<dbReference type="EMBL" id="BRYB01002364">
    <property type="protein sequence ID" value="GMI43786.1"/>
    <property type="molecule type" value="Genomic_DNA"/>
</dbReference>
<gene>
    <name evidence="2" type="ORF">TeGR_g8726</name>
</gene>
<proteinExistence type="predicted"/>
<reference evidence="2 3" key="1">
    <citation type="journal article" date="2023" name="Commun. Biol.">
        <title>Genome analysis of Parmales, the sister group of diatoms, reveals the evolutionary specialization of diatoms from phago-mixotrophs to photoautotrophs.</title>
        <authorList>
            <person name="Ban H."/>
            <person name="Sato S."/>
            <person name="Yoshikawa S."/>
            <person name="Yamada K."/>
            <person name="Nakamura Y."/>
            <person name="Ichinomiya M."/>
            <person name="Sato N."/>
            <person name="Blanc-Mathieu R."/>
            <person name="Endo H."/>
            <person name="Kuwata A."/>
            <person name="Ogata H."/>
        </authorList>
    </citation>
    <scope>NUCLEOTIDE SEQUENCE [LARGE SCALE GENOMIC DNA]</scope>
</reference>
<feature type="signal peptide" evidence="1">
    <location>
        <begin position="1"/>
        <end position="15"/>
    </location>
</feature>
<evidence type="ECO:0000313" key="2">
    <source>
        <dbReference type="EMBL" id="GMI43786.1"/>
    </source>
</evidence>
<keyword evidence="1" id="KW-0732">Signal</keyword>
<sequence length="208" mass="23514">MKIAASVLLASGALARSPECIEDRDEGLCTVNIEEHVFAEPNQQVPASVRGVYWIDAGDDKPGYTNPWVDLNMLQPFPEGDRKEGKFWVRDTTPGYQTWEDIQETFPYVANILKMGSRSVVDPEDLTVTWDTCTISCGKSWEFWIPTPVSSPSEQIGPNEYIRKANVFGHTVSTWKGYRIIDENGEKTEFFQQMVDRENNVALMLAAE</sequence>
<comment type="caution">
    <text evidence="2">The sequence shown here is derived from an EMBL/GenBank/DDBJ whole genome shotgun (WGS) entry which is preliminary data.</text>
</comment>
<dbReference type="Proteomes" id="UP001165060">
    <property type="component" value="Unassembled WGS sequence"/>
</dbReference>
<accession>A0ABQ6N849</accession>
<keyword evidence="3" id="KW-1185">Reference proteome</keyword>
<evidence type="ECO:0000313" key="3">
    <source>
        <dbReference type="Proteomes" id="UP001165060"/>
    </source>
</evidence>